<feature type="transmembrane region" description="Helical" evidence="2">
    <location>
        <begin position="29"/>
        <end position="47"/>
    </location>
</feature>
<organism evidence="3 4">
    <name type="scientific">Ruminobacter amylophilus</name>
    <dbReference type="NCBI Taxonomy" id="867"/>
    <lineage>
        <taxon>Bacteria</taxon>
        <taxon>Pseudomonadati</taxon>
        <taxon>Pseudomonadota</taxon>
        <taxon>Gammaproteobacteria</taxon>
        <taxon>Aeromonadales</taxon>
        <taxon>Succinivibrionaceae</taxon>
        <taxon>Ruminobacter</taxon>
    </lineage>
</organism>
<dbReference type="GO" id="GO:0004713">
    <property type="term" value="F:protein tyrosine kinase activity"/>
    <property type="evidence" value="ECO:0007669"/>
    <property type="project" value="TreeGrafter"/>
</dbReference>
<keyword evidence="2" id="KW-0812">Transmembrane</keyword>
<dbReference type="RefSeq" id="WP_093141977.1">
    <property type="nucleotide sequence ID" value="NZ_FOXF01000019.1"/>
</dbReference>
<dbReference type="InterPro" id="IPR050445">
    <property type="entry name" value="Bact_polysacc_biosynth/exp"/>
</dbReference>
<proteinExistence type="predicted"/>
<dbReference type="PANTHER" id="PTHR32309:SF13">
    <property type="entry name" value="FERRIC ENTEROBACTIN TRANSPORT PROTEIN FEPE"/>
    <property type="match status" value="1"/>
</dbReference>
<sequence length="383" mass="43361">MSENNIKNVSSMPKDMGRSSRIVNRVFKYIFRCIYVLAFASIVYCGLASDRYVSEAVVMVQNTDSASSSNSLDLLSMISGTAGNASDQLILTDYLTSLDMLKKLDAKYDLRSHYADREHDIISRMWDRDIEIEWFYGYFKDHVTVKYDDYTGVVRINAQAFTPEMAKNISSFLVDEGEIFMNSMSHAIANEQVLFLEKEVETARQDLQTASDNLLNFQNQKNMASPTIEVENYQKIIADLEAQKSALVIKLQSLPSSIGSDNQIKQSLSKNIAAIDGQIKKVRSILTSDKRTSLNELVDREQILKMDLEFKKDIYSSALTGLVKGKMNAARLIKHVSVVQNPSMPEYAMKPERIYNALVTFFVTLLFLGMLQLLKSIILDHVD</sequence>
<protein>
    <submittedName>
        <fullName evidence="3">Capsular polysaccharide transport system permease protein</fullName>
    </submittedName>
</protein>
<gene>
    <name evidence="3" type="ORF">SAMN02910344_01239</name>
</gene>
<name>A0A662ZH88_9GAMM</name>
<keyword evidence="2" id="KW-0472">Membrane</keyword>
<keyword evidence="4" id="KW-1185">Reference proteome</keyword>
<evidence type="ECO:0000313" key="4">
    <source>
        <dbReference type="Proteomes" id="UP000243745"/>
    </source>
</evidence>
<dbReference type="EMBL" id="FOXF01000019">
    <property type="protein sequence ID" value="SFP38233.1"/>
    <property type="molecule type" value="Genomic_DNA"/>
</dbReference>
<feature type="transmembrane region" description="Helical" evidence="2">
    <location>
        <begin position="354"/>
        <end position="374"/>
    </location>
</feature>
<accession>A0A662ZH88</accession>
<dbReference type="PANTHER" id="PTHR32309">
    <property type="entry name" value="TYROSINE-PROTEIN KINASE"/>
    <property type="match status" value="1"/>
</dbReference>
<dbReference type="GO" id="GO:0005886">
    <property type="term" value="C:plasma membrane"/>
    <property type="evidence" value="ECO:0007669"/>
    <property type="project" value="TreeGrafter"/>
</dbReference>
<feature type="coiled-coil region" evidence="1">
    <location>
        <begin position="186"/>
        <end position="250"/>
    </location>
</feature>
<keyword evidence="1" id="KW-0175">Coiled coil</keyword>
<evidence type="ECO:0000256" key="1">
    <source>
        <dbReference type="SAM" id="Coils"/>
    </source>
</evidence>
<evidence type="ECO:0000313" key="3">
    <source>
        <dbReference type="EMBL" id="SFP38233.1"/>
    </source>
</evidence>
<reference evidence="3 4" key="1">
    <citation type="submission" date="2016-10" db="EMBL/GenBank/DDBJ databases">
        <authorList>
            <person name="Varghese N."/>
            <person name="Submissions S."/>
        </authorList>
    </citation>
    <scope>NUCLEOTIDE SEQUENCE [LARGE SCALE GENOMIC DNA]</scope>
    <source>
        <strain evidence="3 4">DSM 1361</strain>
    </source>
</reference>
<dbReference type="OrthoDB" id="5497849at2"/>
<dbReference type="Proteomes" id="UP000243745">
    <property type="component" value="Unassembled WGS sequence"/>
</dbReference>
<evidence type="ECO:0000256" key="2">
    <source>
        <dbReference type="SAM" id="Phobius"/>
    </source>
</evidence>
<dbReference type="AlphaFoldDB" id="A0A662ZH88"/>
<keyword evidence="2" id="KW-1133">Transmembrane helix</keyword>